<feature type="transmembrane region" description="Helical" evidence="16">
    <location>
        <begin position="133"/>
        <end position="157"/>
    </location>
</feature>
<evidence type="ECO:0000256" key="15">
    <source>
        <dbReference type="ARBA" id="ARBA00049551"/>
    </source>
</evidence>
<dbReference type="AlphaFoldDB" id="A0A126TDY3"/>
<feature type="transmembrane region" description="Helical" evidence="16">
    <location>
        <begin position="48"/>
        <end position="70"/>
    </location>
</feature>
<evidence type="ECO:0000256" key="5">
    <source>
        <dbReference type="ARBA" id="ARBA00022448"/>
    </source>
</evidence>
<dbReference type="EMBL" id="KT696202">
    <property type="protein sequence ID" value="AML26130.1"/>
    <property type="molecule type" value="Genomic_DNA"/>
</dbReference>
<sequence length="170" mass="19579">MTSLLLIMNCLLSILMMFFKTPLSKGFMLLMLTISTSMLASTLHLNSWFGYILFLIMVGGILVAFIYMTSIASNEKLNFPKMILSMLFLMIMLVIIVIMLFSFLSMNHFSYAMLNSYDSVTISFNSKMFLTKIFSWPMIQIPMALMSYLFLTLIMVVKMTDFIKGPIRQK</sequence>
<dbReference type="GO" id="GO:0008137">
    <property type="term" value="F:NADH dehydrogenase (ubiquinone) activity"/>
    <property type="evidence" value="ECO:0007669"/>
    <property type="project" value="UniProtKB-EC"/>
</dbReference>
<dbReference type="PANTHER" id="PTHR11435">
    <property type="entry name" value="NADH UBIQUINONE OXIDOREDUCTASE SUBUNIT ND6"/>
    <property type="match status" value="1"/>
</dbReference>
<evidence type="ECO:0000256" key="7">
    <source>
        <dbReference type="ARBA" id="ARBA00022692"/>
    </source>
</evidence>
<evidence type="ECO:0000256" key="11">
    <source>
        <dbReference type="ARBA" id="ARBA00023027"/>
    </source>
</evidence>
<evidence type="ECO:0000313" key="17">
    <source>
        <dbReference type="EMBL" id="AML26130.1"/>
    </source>
</evidence>
<keyword evidence="8" id="KW-1278">Translocase</keyword>
<organism evidence="17">
    <name type="scientific">Scolytinae sp. BMNH 1274277</name>
    <dbReference type="NCBI Taxonomy" id="2558032"/>
    <lineage>
        <taxon>Eukaryota</taxon>
        <taxon>Metazoa</taxon>
        <taxon>Ecdysozoa</taxon>
        <taxon>Arthropoda</taxon>
        <taxon>Hexapoda</taxon>
        <taxon>Insecta</taxon>
        <taxon>Pterygota</taxon>
        <taxon>Neoptera</taxon>
        <taxon>Endopterygota</taxon>
        <taxon>Coleoptera</taxon>
        <taxon>Polyphaga</taxon>
        <taxon>Cucujiformia</taxon>
        <taxon>Curculionidae</taxon>
        <taxon>Scolytinae</taxon>
    </lineage>
</organism>
<evidence type="ECO:0000256" key="6">
    <source>
        <dbReference type="ARBA" id="ARBA00022660"/>
    </source>
</evidence>
<name>A0A126TDY3_9CUCU</name>
<keyword evidence="12 17" id="KW-0496">Mitochondrion</keyword>
<evidence type="ECO:0000256" key="13">
    <source>
        <dbReference type="ARBA" id="ARBA00023136"/>
    </source>
</evidence>
<evidence type="ECO:0000256" key="2">
    <source>
        <dbReference type="ARBA" id="ARBA00005698"/>
    </source>
</evidence>
<comment type="similarity">
    <text evidence="2">Belongs to the complex I subunit 6 family.</text>
</comment>
<dbReference type="InterPro" id="IPR050269">
    <property type="entry name" value="ComplexI_Subunit6"/>
</dbReference>
<evidence type="ECO:0000256" key="9">
    <source>
        <dbReference type="ARBA" id="ARBA00022982"/>
    </source>
</evidence>
<accession>A0A126TDY3</accession>
<gene>
    <name evidence="17" type="primary">ND6</name>
</gene>
<proteinExistence type="inferred from homology"/>
<keyword evidence="13 16" id="KW-0472">Membrane</keyword>
<evidence type="ECO:0000256" key="12">
    <source>
        <dbReference type="ARBA" id="ARBA00023128"/>
    </source>
</evidence>
<keyword evidence="7 16" id="KW-0812">Transmembrane</keyword>
<protein>
    <recommendedName>
        <fullName evidence="4">NADH-ubiquinone oxidoreductase chain 6</fullName>
        <ecNumber evidence="3">7.1.1.2</ecNumber>
    </recommendedName>
    <alternativeName>
        <fullName evidence="14">NADH dehydrogenase subunit 6</fullName>
    </alternativeName>
</protein>
<evidence type="ECO:0000256" key="8">
    <source>
        <dbReference type="ARBA" id="ARBA00022967"/>
    </source>
</evidence>
<dbReference type="PANTHER" id="PTHR11435:SF1">
    <property type="entry name" value="NADH-UBIQUINONE OXIDOREDUCTASE CHAIN 6"/>
    <property type="match status" value="1"/>
</dbReference>
<comment type="subcellular location">
    <subcellularLocation>
        <location evidence="1">Mitochondrion membrane</location>
        <topology evidence="1">Multi-pass membrane protein</topology>
    </subcellularLocation>
</comment>
<evidence type="ECO:0000256" key="4">
    <source>
        <dbReference type="ARBA" id="ARBA00021095"/>
    </source>
</evidence>
<keyword evidence="6" id="KW-0679">Respiratory chain</keyword>
<keyword evidence="5" id="KW-0813">Transport</keyword>
<evidence type="ECO:0000256" key="14">
    <source>
        <dbReference type="ARBA" id="ARBA00031019"/>
    </source>
</evidence>
<geneLocation type="mitochondrion" evidence="17"/>
<keyword evidence="9" id="KW-0249">Electron transport</keyword>
<evidence type="ECO:0000256" key="1">
    <source>
        <dbReference type="ARBA" id="ARBA00004225"/>
    </source>
</evidence>
<dbReference type="EC" id="7.1.1.2" evidence="3"/>
<reference evidence="17" key="1">
    <citation type="submission" date="2015-09" db="EMBL/GenBank/DDBJ databases">
        <title>Capturing the unknown biodiversity of arthropods in tropical forests using metagenomics.</title>
        <authorList>
            <person name="Andujar C."/>
            <person name="Creedy T.J."/>
            <person name="Garner B."/>
            <person name="Canty R."/>
            <person name="Warner H.B."/>
            <person name="Lipecki J."/>
            <person name="Crampton-Platt A."/>
            <person name="Gabrielli M."/>
            <person name="Croydon-Veleslavov I.A."/>
            <person name="Lim J.L."/>
            <person name="Linard B."/>
            <person name="Vogler A."/>
        </authorList>
    </citation>
    <scope>NUCLEOTIDE SEQUENCE</scope>
</reference>
<evidence type="ECO:0000256" key="3">
    <source>
        <dbReference type="ARBA" id="ARBA00012944"/>
    </source>
</evidence>
<feature type="transmembrane region" description="Helical" evidence="16">
    <location>
        <begin position="82"/>
        <end position="104"/>
    </location>
</feature>
<dbReference type="GO" id="GO:0031966">
    <property type="term" value="C:mitochondrial membrane"/>
    <property type="evidence" value="ECO:0007669"/>
    <property type="project" value="UniProtKB-SubCell"/>
</dbReference>
<evidence type="ECO:0000256" key="10">
    <source>
        <dbReference type="ARBA" id="ARBA00022989"/>
    </source>
</evidence>
<keyword evidence="11" id="KW-0520">NAD</keyword>
<comment type="catalytic activity">
    <reaction evidence="15">
        <text>a ubiquinone + NADH + 5 H(+)(in) = a ubiquinol + NAD(+) + 4 H(+)(out)</text>
        <dbReference type="Rhea" id="RHEA:29091"/>
        <dbReference type="Rhea" id="RHEA-COMP:9565"/>
        <dbReference type="Rhea" id="RHEA-COMP:9566"/>
        <dbReference type="ChEBI" id="CHEBI:15378"/>
        <dbReference type="ChEBI" id="CHEBI:16389"/>
        <dbReference type="ChEBI" id="CHEBI:17976"/>
        <dbReference type="ChEBI" id="CHEBI:57540"/>
        <dbReference type="ChEBI" id="CHEBI:57945"/>
        <dbReference type="EC" id="7.1.1.2"/>
    </reaction>
</comment>
<keyword evidence="10 16" id="KW-1133">Transmembrane helix</keyword>
<evidence type="ECO:0000256" key="16">
    <source>
        <dbReference type="SAM" id="Phobius"/>
    </source>
</evidence>